<protein>
    <recommendedName>
        <fullName evidence="8">Glycine transporter domain-containing protein</fullName>
    </recommendedName>
</protein>
<evidence type="ECO:0000256" key="4">
    <source>
        <dbReference type="ARBA" id="ARBA00022692"/>
    </source>
</evidence>
<evidence type="ECO:0000313" key="9">
    <source>
        <dbReference type="EMBL" id="API60597.1"/>
    </source>
</evidence>
<feature type="transmembrane region" description="Helical" evidence="7">
    <location>
        <begin position="151"/>
        <end position="171"/>
    </location>
</feature>
<feature type="transmembrane region" description="Helical" evidence="7">
    <location>
        <begin position="32"/>
        <end position="53"/>
    </location>
</feature>
<dbReference type="InterPro" id="IPR005115">
    <property type="entry name" value="Gly_transporter"/>
</dbReference>
<proteinExistence type="inferred from homology"/>
<reference evidence="10" key="1">
    <citation type="submission" date="2016-11" db="EMBL/GenBank/DDBJ databases">
        <title>Complete Genome Sequence of alachlor-degrading Sphingomonas sp. strain JJ-A5.</title>
        <authorList>
            <person name="Lee H."/>
            <person name="Ka J.-O."/>
        </authorList>
    </citation>
    <scope>NUCLEOTIDE SEQUENCE [LARGE SCALE GENOMIC DNA]</scope>
    <source>
        <strain evidence="10">JJ-A5</strain>
    </source>
</reference>
<comment type="similarity">
    <text evidence="2">Belongs to the UPF0126 family.</text>
</comment>
<dbReference type="PANTHER" id="PTHR30506">
    <property type="entry name" value="INNER MEMBRANE PROTEIN"/>
    <property type="match status" value="1"/>
</dbReference>
<dbReference type="KEGG" id="sphj:BSL82_15950"/>
<dbReference type="EMBL" id="CP018221">
    <property type="protein sequence ID" value="API60597.1"/>
    <property type="molecule type" value="Genomic_DNA"/>
</dbReference>
<dbReference type="OrthoDB" id="9791874at2"/>
<keyword evidence="5 7" id="KW-1133">Transmembrane helix</keyword>
<evidence type="ECO:0000259" key="8">
    <source>
        <dbReference type="Pfam" id="PF03458"/>
    </source>
</evidence>
<accession>A0A1L3ZY96</accession>
<evidence type="ECO:0000256" key="2">
    <source>
        <dbReference type="ARBA" id="ARBA00008193"/>
    </source>
</evidence>
<evidence type="ECO:0000256" key="3">
    <source>
        <dbReference type="ARBA" id="ARBA00022475"/>
    </source>
</evidence>
<dbReference type="GO" id="GO:0005886">
    <property type="term" value="C:plasma membrane"/>
    <property type="evidence" value="ECO:0007669"/>
    <property type="project" value="UniProtKB-SubCell"/>
</dbReference>
<feature type="transmembrane region" description="Helical" evidence="7">
    <location>
        <begin position="120"/>
        <end position="139"/>
    </location>
</feature>
<gene>
    <name evidence="9" type="ORF">BSL82_15950</name>
</gene>
<feature type="domain" description="Glycine transporter" evidence="8">
    <location>
        <begin position="8"/>
        <end position="82"/>
    </location>
</feature>
<evidence type="ECO:0000256" key="5">
    <source>
        <dbReference type="ARBA" id="ARBA00022989"/>
    </source>
</evidence>
<feature type="transmembrane region" description="Helical" evidence="7">
    <location>
        <begin position="65"/>
        <end position="84"/>
    </location>
</feature>
<keyword evidence="3" id="KW-1003">Cell membrane</keyword>
<evidence type="ECO:0000256" key="7">
    <source>
        <dbReference type="SAM" id="Phobius"/>
    </source>
</evidence>
<evidence type="ECO:0000313" key="10">
    <source>
        <dbReference type="Proteomes" id="UP000182063"/>
    </source>
</evidence>
<feature type="transmembrane region" description="Helical" evidence="7">
    <location>
        <begin position="6"/>
        <end position="25"/>
    </location>
</feature>
<name>A0A1L3ZY96_9SPHN</name>
<dbReference type="AlphaFoldDB" id="A0A1L3ZY96"/>
<feature type="domain" description="Glycine transporter" evidence="8">
    <location>
        <begin position="93"/>
        <end position="166"/>
    </location>
</feature>
<feature type="transmembrane region" description="Helical" evidence="7">
    <location>
        <begin position="177"/>
        <end position="198"/>
    </location>
</feature>
<dbReference type="RefSeq" id="WP_072598258.1">
    <property type="nucleotide sequence ID" value="NZ_CP018221.1"/>
</dbReference>
<dbReference type="PANTHER" id="PTHR30506:SF3">
    <property type="entry name" value="UPF0126 INNER MEMBRANE PROTEIN YADS-RELATED"/>
    <property type="match status" value="1"/>
</dbReference>
<comment type="subcellular location">
    <subcellularLocation>
        <location evidence="1">Cell membrane</location>
        <topology evidence="1">Multi-pass membrane protein</topology>
    </subcellularLocation>
</comment>
<keyword evidence="4 7" id="KW-0812">Transmembrane</keyword>
<dbReference type="Proteomes" id="UP000182063">
    <property type="component" value="Chromosome"/>
</dbReference>
<evidence type="ECO:0000256" key="6">
    <source>
        <dbReference type="ARBA" id="ARBA00023136"/>
    </source>
</evidence>
<organism evidence="9 10">
    <name type="scientific">Tardibacter chloracetimidivorans</name>
    <dbReference type="NCBI Taxonomy" id="1921510"/>
    <lineage>
        <taxon>Bacteria</taxon>
        <taxon>Pseudomonadati</taxon>
        <taxon>Pseudomonadota</taxon>
        <taxon>Alphaproteobacteria</taxon>
        <taxon>Sphingomonadales</taxon>
        <taxon>Sphingomonadaceae</taxon>
        <taxon>Tardibacter</taxon>
    </lineage>
</organism>
<dbReference type="Pfam" id="PF03458">
    <property type="entry name" value="Gly_transporter"/>
    <property type="match status" value="2"/>
</dbReference>
<sequence>MFENSIILLDWLGIVVFTITGALVASRNQMDVVGFILLGTVTGIGGGTIRDLLLDAHPVLWVERPQYLGVCILVSIAVFFTAHLAASRYRLILWLDALGLGLFATAGAEKAASLGEAPLVAITMGVISACFGGIIRDVLGKEDSIIFSREIYVTAAVAAASTFIGLDAMGVSRELSVGLALAAGFGLRAGALAFGWSLPRYKPRAPER</sequence>
<keyword evidence="6 7" id="KW-0472">Membrane</keyword>
<feature type="transmembrane region" description="Helical" evidence="7">
    <location>
        <begin position="91"/>
        <end position="108"/>
    </location>
</feature>
<evidence type="ECO:0000256" key="1">
    <source>
        <dbReference type="ARBA" id="ARBA00004651"/>
    </source>
</evidence>
<keyword evidence="10" id="KW-1185">Reference proteome</keyword>